<dbReference type="HOGENOM" id="CLU_126176_0_0_1"/>
<reference evidence="2 4" key="2">
    <citation type="journal article" date="2013" name="Nature">
        <title>Insights into bilaterian evolution from three spiralian genomes.</title>
        <authorList>
            <person name="Simakov O."/>
            <person name="Marletaz F."/>
            <person name="Cho S.J."/>
            <person name="Edsinger-Gonzales E."/>
            <person name="Havlak P."/>
            <person name="Hellsten U."/>
            <person name="Kuo D.H."/>
            <person name="Larsson T."/>
            <person name="Lv J."/>
            <person name="Arendt D."/>
            <person name="Savage R."/>
            <person name="Osoegawa K."/>
            <person name="de Jong P."/>
            <person name="Grimwood J."/>
            <person name="Chapman J.A."/>
            <person name="Shapiro H."/>
            <person name="Aerts A."/>
            <person name="Otillar R.P."/>
            <person name="Terry A.Y."/>
            <person name="Boore J.L."/>
            <person name="Grigoriev I.V."/>
            <person name="Lindberg D.R."/>
            <person name="Seaver E.C."/>
            <person name="Weisblat D.A."/>
            <person name="Putnam N.H."/>
            <person name="Rokhsar D.S."/>
        </authorList>
    </citation>
    <scope>NUCLEOTIDE SEQUENCE</scope>
    <source>
        <strain evidence="2 4">I ESC-2004</strain>
    </source>
</reference>
<feature type="chain" id="PRO_5008788193" evidence="1">
    <location>
        <begin position="19"/>
        <end position="181"/>
    </location>
</feature>
<dbReference type="AlphaFoldDB" id="R7UNJ6"/>
<dbReference type="EnsemblMetazoa" id="CapteT193171">
    <property type="protein sequence ID" value="CapteP193171"/>
    <property type="gene ID" value="CapteG193171"/>
</dbReference>
<sequence length="181" mass="20289">MAFNQALVFSAILCCAAAFPDFLFPNLQTLRTNALQSGRVRRAVLQVGDLSPEEKCDKMAAAFQDLVTTVHAHVPAEHIGEIREQILQSSGLDISNPDHIREEACKYTDATTLAEMAERVEVPEEVMRQMYPHIVEGIQMIRGILRDAVSNPWVPPEYKNLLSACLRFYDVMAEIGMLDLE</sequence>
<protein>
    <submittedName>
        <fullName evidence="2 3">Uncharacterized protein</fullName>
    </submittedName>
</protein>
<dbReference type="Proteomes" id="UP000014760">
    <property type="component" value="Unassembled WGS sequence"/>
</dbReference>
<evidence type="ECO:0000313" key="2">
    <source>
        <dbReference type="EMBL" id="ELU07800.1"/>
    </source>
</evidence>
<reference evidence="3" key="3">
    <citation type="submission" date="2015-06" db="UniProtKB">
        <authorList>
            <consortium name="EnsemblMetazoa"/>
        </authorList>
    </citation>
    <scope>IDENTIFICATION</scope>
</reference>
<gene>
    <name evidence="2" type="ORF">CAPTEDRAFT_193171</name>
</gene>
<evidence type="ECO:0000256" key="1">
    <source>
        <dbReference type="SAM" id="SignalP"/>
    </source>
</evidence>
<organism evidence="2">
    <name type="scientific">Capitella teleta</name>
    <name type="common">Polychaete worm</name>
    <dbReference type="NCBI Taxonomy" id="283909"/>
    <lineage>
        <taxon>Eukaryota</taxon>
        <taxon>Metazoa</taxon>
        <taxon>Spiralia</taxon>
        <taxon>Lophotrochozoa</taxon>
        <taxon>Annelida</taxon>
        <taxon>Polychaeta</taxon>
        <taxon>Sedentaria</taxon>
        <taxon>Scolecida</taxon>
        <taxon>Capitellidae</taxon>
        <taxon>Capitella</taxon>
    </lineage>
</organism>
<evidence type="ECO:0000313" key="4">
    <source>
        <dbReference type="Proteomes" id="UP000014760"/>
    </source>
</evidence>
<dbReference type="EMBL" id="KB299619">
    <property type="protein sequence ID" value="ELU07800.1"/>
    <property type="molecule type" value="Genomic_DNA"/>
</dbReference>
<keyword evidence="4" id="KW-1185">Reference proteome</keyword>
<dbReference type="EMBL" id="AMQN01001116">
    <property type="status" value="NOT_ANNOTATED_CDS"/>
    <property type="molecule type" value="Genomic_DNA"/>
</dbReference>
<reference evidence="4" key="1">
    <citation type="submission" date="2012-12" db="EMBL/GenBank/DDBJ databases">
        <authorList>
            <person name="Hellsten U."/>
            <person name="Grimwood J."/>
            <person name="Chapman J.A."/>
            <person name="Shapiro H."/>
            <person name="Aerts A."/>
            <person name="Otillar R.P."/>
            <person name="Terry A.Y."/>
            <person name="Boore J.L."/>
            <person name="Simakov O."/>
            <person name="Marletaz F."/>
            <person name="Cho S.-J."/>
            <person name="Edsinger-Gonzales E."/>
            <person name="Havlak P."/>
            <person name="Kuo D.-H."/>
            <person name="Larsson T."/>
            <person name="Lv J."/>
            <person name="Arendt D."/>
            <person name="Savage R."/>
            <person name="Osoegawa K."/>
            <person name="de Jong P."/>
            <person name="Lindberg D.R."/>
            <person name="Seaver E.C."/>
            <person name="Weisblat D.A."/>
            <person name="Putnam N.H."/>
            <person name="Grigoriev I.V."/>
            <person name="Rokhsar D.S."/>
        </authorList>
    </citation>
    <scope>NUCLEOTIDE SEQUENCE</scope>
    <source>
        <strain evidence="4">I ESC-2004</strain>
    </source>
</reference>
<accession>R7UNJ6</accession>
<proteinExistence type="predicted"/>
<evidence type="ECO:0000313" key="3">
    <source>
        <dbReference type="EnsemblMetazoa" id="CapteP193171"/>
    </source>
</evidence>
<feature type="signal peptide" evidence="1">
    <location>
        <begin position="1"/>
        <end position="18"/>
    </location>
</feature>
<keyword evidence="1" id="KW-0732">Signal</keyword>
<name>R7UNJ6_CAPTE</name>